<feature type="domain" description="CAAX prenyl protease 2/Lysostaphin resistance protein A-like" evidence="3">
    <location>
        <begin position="178"/>
        <end position="279"/>
    </location>
</feature>
<evidence type="ECO:0000313" key="4">
    <source>
        <dbReference type="EMBL" id="QDO88792.1"/>
    </source>
</evidence>
<keyword evidence="4" id="KW-0482">Metalloprotease</keyword>
<feature type="transmembrane region" description="Helical" evidence="2">
    <location>
        <begin position="236"/>
        <end position="257"/>
    </location>
</feature>
<dbReference type="EMBL" id="CP041616">
    <property type="protein sequence ID" value="QDO88792.1"/>
    <property type="molecule type" value="Genomic_DNA"/>
</dbReference>
<evidence type="ECO:0000256" key="1">
    <source>
        <dbReference type="SAM" id="MobiDB-lite"/>
    </source>
</evidence>
<feature type="region of interest" description="Disordered" evidence="1">
    <location>
        <begin position="328"/>
        <end position="350"/>
    </location>
</feature>
<keyword evidence="5" id="KW-1185">Reference proteome</keyword>
<proteinExistence type="predicted"/>
<feature type="region of interest" description="Disordered" evidence="1">
    <location>
        <begin position="1"/>
        <end position="26"/>
    </location>
</feature>
<organism evidence="4 5">
    <name type="scientific">Ornithinimicrobium ciconiae</name>
    <dbReference type="NCBI Taxonomy" id="2594265"/>
    <lineage>
        <taxon>Bacteria</taxon>
        <taxon>Bacillati</taxon>
        <taxon>Actinomycetota</taxon>
        <taxon>Actinomycetes</taxon>
        <taxon>Micrococcales</taxon>
        <taxon>Ornithinimicrobiaceae</taxon>
        <taxon>Ornithinimicrobium</taxon>
    </lineage>
</organism>
<dbReference type="GO" id="GO:0080120">
    <property type="term" value="P:CAAX-box protein maturation"/>
    <property type="evidence" value="ECO:0007669"/>
    <property type="project" value="UniProtKB-ARBA"/>
</dbReference>
<dbReference type="AlphaFoldDB" id="A0A516GBB2"/>
<dbReference type="GO" id="GO:0006508">
    <property type="term" value="P:proteolysis"/>
    <property type="evidence" value="ECO:0007669"/>
    <property type="project" value="UniProtKB-KW"/>
</dbReference>
<sequence>MSRESSARWPGTEPPRSGASSPSDADVIPLLTKEQTVSASAMRETSAVDPAGGGAVVRFIRRRPLVSFFLWAYTVGQVLPWSVTAAGLADRAWLMSGSVVVSTFVGLLLPALVITRIADGPEALRGLWRRAVKMRVGVAWYAAAFLLVPAVTLAVGVLVGGGPPDRSVRFLLSTLGPHFLLPLLVTFVLINWWEEVTWMGFVQARLQDWRGPLLAAVLVAPLFALQHSSLAAGQGLVPGAVLLLLLAVLAVPFRIALGWAYNRTGSLFLVGLIHAAGNATTGGDGVNAGYLRHLYPGNSNVTMAHLLAMVLLGLLVLIVTRGRLLGADTPKPPERSRRAAATAHATKDES</sequence>
<reference evidence="4 5" key="1">
    <citation type="submission" date="2019-07" db="EMBL/GenBank/DDBJ databases">
        <title>complete genome sequencing of Ornithinimicrobium sp. H23M54.</title>
        <authorList>
            <person name="Bae J.-W."/>
            <person name="Lee S.-Y."/>
        </authorList>
    </citation>
    <scope>NUCLEOTIDE SEQUENCE [LARGE SCALE GENOMIC DNA]</scope>
    <source>
        <strain evidence="4 5">H23M54</strain>
    </source>
</reference>
<feature type="transmembrane region" description="Helical" evidence="2">
    <location>
        <begin position="264"/>
        <end position="281"/>
    </location>
</feature>
<dbReference type="Pfam" id="PF02517">
    <property type="entry name" value="Rce1-like"/>
    <property type="match status" value="1"/>
</dbReference>
<dbReference type="KEGG" id="orz:FNH13_11045"/>
<name>A0A516GBB2_9MICO</name>
<dbReference type="InterPro" id="IPR003675">
    <property type="entry name" value="Rce1/LyrA-like_dom"/>
</dbReference>
<feature type="transmembrane region" description="Helical" evidence="2">
    <location>
        <begin position="213"/>
        <end position="230"/>
    </location>
</feature>
<feature type="transmembrane region" description="Helical" evidence="2">
    <location>
        <begin position="301"/>
        <end position="319"/>
    </location>
</feature>
<evidence type="ECO:0000256" key="2">
    <source>
        <dbReference type="SAM" id="Phobius"/>
    </source>
</evidence>
<feature type="transmembrane region" description="Helical" evidence="2">
    <location>
        <begin position="138"/>
        <end position="158"/>
    </location>
</feature>
<keyword evidence="2" id="KW-1133">Transmembrane helix</keyword>
<feature type="transmembrane region" description="Helical" evidence="2">
    <location>
        <begin position="170"/>
        <end position="193"/>
    </location>
</feature>
<evidence type="ECO:0000313" key="5">
    <source>
        <dbReference type="Proteomes" id="UP000315395"/>
    </source>
</evidence>
<protein>
    <submittedName>
        <fullName evidence="4">CPBP family intramembrane metalloprotease</fullName>
    </submittedName>
</protein>
<keyword evidence="4" id="KW-0645">Protease</keyword>
<keyword evidence="2" id="KW-0812">Transmembrane</keyword>
<feature type="transmembrane region" description="Helical" evidence="2">
    <location>
        <begin position="68"/>
        <end position="89"/>
    </location>
</feature>
<keyword evidence="4" id="KW-0378">Hydrolase</keyword>
<dbReference type="GO" id="GO:0004175">
    <property type="term" value="F:endopeptidase activity"/>
    <property type="evidence" value="ECO:0007669"/>
    <property type="project" value="UniProtKB-ARBA"/>
</dbReference>
<evidence type="ECO:0000259" key="3">
    <source>
        <dbReference type="Pfam" id="PF02517"/>
    </source>
</evidence>
<dbReference type="GO" id="GO:0008237">
    <property type="term" value="F:metallopeptidase activity"/>
    <property type="evidence" value="ECO:0007669"/>
    <property type="project" value="UniProtKB-KW"/>
</dbReference>
<keyword evidence="2" id="KW-0472">Membrane</keyword>
<gene>
    <name evidence="4" type="ORF">FNH13_11045</name>
</gene>
<dbReference type="Proteomes" id="UP000315395">
    <property type="component" value="Chromosome"/>
</dbReference>
<feature type="transmembrane region" description="Helical" evidence="2">
    <location>
        <begin position="95"/>
        <end position="117"/>
    </location>
</feature>
<dbReference type="OrthoDB" id="3693644at2"/>
<accession>A0A516GBB2</accession>